<name>A0A5K3G3D8_MESCO</name>
<sequence>MRERKAANQSRTRLRARVFYSDVGFGRRHVGQPGLSQSCVPLRSNGMRER</sequence>
<accession>A0A5K3G3D8</accession>
<dbReference type="AlphaFoldDB" id="A0A5K3G3D8"/>
<evidence type="ECO:0000313" key="2">
    <source>
        <dbReference type="WBParaSite" id="MCU_014841-RA"/>
    </source>
</evidence>
<organism evidence="2">
    <name type="scientific">Mesocestoides corti</name>
    <name type="common">Flatworm</name>
    <dbReference type="NCBI Taxonomy" id="53468"/>
    <lineage>
        <taxon>Eukaryota</taxon>
        <taxon>Metazoa</taxon>
        <taxon>Spiralia</taxon>
        <taxon>Lophotrochozoa</taxon>
        <taxon>Platyhelminthes</taxon>
        <taxon>Cestoda</taxon>
        <taxon>Eucestoda</taxon>
        <taxon>Cyclophyllidea</taxon>
        <taxon>Mesocestoididae</taxon>
        <taxon>Mesocestoides</taxon>
    </lineage>
</organism>
<feature type="region of interest" description="Disordered" evidence="1">
    <location>
        <begin position="30"/>
        <end position="50"/>
    </location>
</feature>
<protein>
    <submittedName>
        <fullName evidence="2">Uncharacterized protein</fullName>
    </submittedName>
</protein>
<proteinExistence type="predicted"/>
<dbReference type="WBParaSite" id="MCU_014841-RA">
    <property type="protein sequence ID" value="MCU_014841-RA"/>
    <property type="gene ID" value="MCU_014841"/>
</dbReference>
<evidence type="ECO:0000256" key="1">
    <source>
        <dbReference type="SAM" id="MobiDB-lite"/>
    </source>
</evidence>
<reference evidence="2" key="1">
    <citation type="submission" date="2019-11" db="UniProtKB">
        <authorList>
            <consortium name="WormBaseParasite"/>
        </authorList>
    </citation>
    <scope>IDENTIFICATION</scope>
</reference>